<evidence type="ECO:0000259" key="1">
    <source>
        <dbReference type="Pfam" id="PF03235"/>
    </source>
</evidence>
<dbReference type="PANTHER" id="PTHR37292">
    <property type="entry name" value="VNG6097C"/>
    <property type="match status" value="1"/>
</dbReference>
<name>A0ABU4JWY4_9CLOT</name>
<evidence type="ECO:0000313" key="2">
    <source>
        <dbReference type="EMBL" id="MDW8802636.1"/>
    </source>
</evidence>
<dbReference type="Pfam" id="PF03235">
    <property type="entry name" value="GmrSD_N"/>
    <property type="match status" value="1"/>
</dbReference>
<organism evidence="2 3">
    <name type="scientific">Clostridium tanneri</name>
    <dbReference type="NCBI Taxonomy" id="3037988"/>
    <lineage>
        <taxon>Bacteria</taxon>
        <taxon>Bacillati</taxon>
        <taxon>Bacillota</taxon>
        <taxon>Clostridia</taxon>
        <taxon>Eubacteriales</taxon>
        <taxon>Clostridiaceae</taxon>
        <taxon>Clostridium</taxon>
    </lineage>
</organism>
<dbReference type="InterPro" id="IPR004919">
    <property type="entry name" value="GmrSD_N"/>
</dbReference>
<proteinExistence type="predicted"/>
<dbReference type="PANTHER" id="PTHR37292:SF2">
    <property type="entry name" value="DUF262 DOMAIN-CONTAINING PROTEIN"/>
    <property type="match status" value="1"/>
</dbReference>
<dbReference type="Proteomes" id="UP001281656">
    <property type="component" value="Unassembled WGS sequence"/>
</dbReference>
<dbReference type="RefSeq" id="WP_318798935.1">
    <property type="nucleotide sequence ID" value="NZ_JARUJP010000024.1"/>
</dbReference>
<gene>
    <name evidence="2" type="ORF">P8V03_15925</name>
</gene>
<feature type="domain" description="GmrSD restriction endonucleases N-terminal" evidence="1">
    <location>
        <begin position="12"/>
        <end position="263"/>
    </location>
</feature>
<keyword evidence="3" id="KW-1185">Reference proteome</keyword>
<reference evidence="2 3" key="1">
    <citation type="submission" date="2023-04" db="EMBL/GenBank/DDBJ databases">
        <title>Clostridium tannerae sp. nov., isolated from the fecal material of an alpaca.</title>
        <authorList>
            <person name="Miller S."/>
            <person name="Hendry M."/>
            <person name="King J."/>
            <person name="Sankaranarayanan K."/>
            <person name="Lawson P.A."/>
        </authorList>
    </citation>
    <scope>NUCLEOTIDE SEQUENCE [LARGE SCALE GENOMIC DNA]</scope>
    <source>
        <strain evidence="2 3">A1-XYC3</strain>
    </source>
</reference>
<sequence length="672" mass="79315">MNENNRQNTESIQDIVKEIDKKQIVLPDFQRDFVWDESKTYELFDSLVRDIFIGSIIYGIPSFEITVREIDTRPRKSKGKKREALKSLFFTKEQINEKVKIGKFRAVLDGQQRITSIYRALKKIDNVWLILKEDDEIDGDKDFNEMSLEEIMHGFSGKQSDSRLSINVGDAFEMIENKMREKPLQEKYFNSLDFVQQLDSENIDYYFERFLIVVGKLQDLFKAEKMVSYFLLDMSSEKFALFFERSNSLGVRLDFIDILVAKLNSGFRLRTELEKLKNSTGYNIEREILVRTVAFIVSEGQHVDKGYILSTLTCEHFNLYWNNICKLYINTLDFLYKNNFIMTQDWIPHSNMLIPLMIFLENLPNKLFNQMNEYQLEFVRYWYWGSIFAQRYTGGATNEIIILDSKVLTLIAREEKIFNESYFKDFKIVFDQPEDLYSFSKKGSAVYKGILTFINYISGGLTDWKNNSKILFNEKVDDHHIFPKAYLQEYVSEDEDLTYIDCVVNRTLVPKITNIKVGKNAPDKYLNELYHKNDKLKESLEKHMIPIEIMDGVYNEFFSVFIEDRAKKIFQCIKKHIIDKKDEIKETYYKEKKKSIGNNIDIFAIYNKKVINAKFNRETQEVFLDGIKYKSVSTAAVEAKKKISGKDTATNGWVFWKYKDGEKDKPIKELRY</sequence>
<dbReference type="EMBL" id="JARUJP010000024">
    <property type="protein sequence ID" value="MDW8802636.1"/>
    <property type="molecule type" value="Genomic_DNA"/>
</dbReference>
<evidence type="ECO:0000313" key="3">
    <source>
        <dbReference type="Proteomes" id="UP001281656"/>
    </source>
</evidence>
<comment type="caution">
    <text evidence="2">The sequence shown here is derived from an EMBL/GenBank/DDBJ whole genome shotgun (WGS) entry which is preliminary data.</text>
</comment>
<accession>A0ABU4JWY4</accession>
<protein>
    <submittedName>
        <fullName evidence="2">DUF262 domain-containing protein</fullName>
    </submittedName>
</protein>